<dbReference type="EnsemblMetazoa" id="ACUA018684-RA">
    <property type="protein sequence ID" value="ACUA018684-PA"/>
    <property type="gene ID" value="ACUA018684"/>
</dbReference>
<name>A0A182MHW7_9DIPT</name>
<dbReference type="Proteomes" id="UP000075883">
    <property type="component" value="Unassembled WGS sequence"/>
</dbReference>
<dbReference type="AlphaFoldDB" id="A0A182MHW7"/>
<proteinExistence type="predicted"/>
<sequence>MKKKCDIEAVTGAPCILVAISDPARVLVFCAALTFVELLPLPVPFEADISDLTRRAICERISHTKRRSTACEMTCCSIKPRSGYAIWHSGQQNSGDPSSAFVSRIWPGFGRALPVPVAAGVEPTPFASSPLAPVPPPFSVLLLELCASELTPVWPPPLAIPLSKSFCTLNAFVSTPIKPLSGPGELRPEPATDPLFGSFLIVSEYFSRCCMEMGSVADSRCEE</sequence>
<evidence type="ECO:0000313" key="1">
    <source>
        <dbReference type="EnsemblMetazoa" id="ACUA018684-PA"/>
    </source>
</evidence>
<dbReference type="EMBL" id="AXCM01003161">
    <property type="status" value="NOT_ANNOTATED_CDS"/>
    <property type="molecule type" value="Genomic_DNA"/>
</dbReference>
<dbReference type="VEuPathDB" id="VectorBase:ACUA018684"/>
<reference evidence="2" key="1">
    <citation type="submission" date="2013-09" db="EMBL/GenBank/DDBJ databases">
        <title>The Genome Sequence of Anopheles culicifacies species A.</title>
        <authorList>
            <consortium name="The Broad Institute Genomics Platform"/>
            <person name="Neafsey D.E."/>
            <person name="Besansky N."/>
            <person name="Howell P."/>
            <person name="Walton C."/>
            <person name="Young S.K."/>
            <person name="Zeng Q."/>
            <person name="Gargeya S."/>
            <person name="Fitzgerald M."/>
            <person name="Haas B."/>
            <person name="Abouelleil A."/>
            <person name="Allen A.W."/>
            <person name="Alvarado L."/>
            <person name="Arachchi H.M."/>
            <person name="Berlin A.M."/>
            <person name="Chapman S.B."/>
            <person name="Gainer-Dewar J."/>
            <person name="Goldberg J."/>
            <person name="Griggs A."/>
            <person name="Gujja S."/>
            <person name="Hansen M."/>
            <person name="Howarth C."/>
            <person name="Imamovic A."/>
            <person name="Ireland A."/>
            <person name="Larimer J."/>
            <person name="McCowan C."/>
            <person name="Murphy C."/>
            <person name="Pearson M."/>
            <person name="Poon T.W."/>
            <person name="Priest M."/>
            <person name="Roberts A."/>
            <person name="Saif S."/>
            <person name="Shea T."/>
            <person name="Sisk P."/>
            <person name="Sykes S."/>
            <person name="Wortman J."/>
            <person name="Nusbaum C."/>
            <person name="Birren B."/>
        </authorList>
    </citation>
    <scope>NUCLEOTIDE SEQUENCE [LARGE SCALE GENOMIC DNA]</scope>
    <source>
        <strain evidence="2">A-37</strain>
    </source>
</reference>
<keyword evidence="2" id="KW-1185">Reference proteome</keyword>
<evidence type="ECO:0000313" key="2">
    <source>
        <dbReference type="Proteomes" id="UP000075883"/>
    </source>
</evidence>
<organism evidence="1 2">
    <name type="scientific">Anopheles culicifacies</name>
    <dbReference type="NCBI Taxonomy" id="139723"/>
    <lineage>
        <taxon>Eukaryota</taxon>
        <taxon>Metazoa</taxon>
        <taxon>Ecdysozoa</taxon>
        <taxon>Arthropoda</taxon>
        <taxon>Hexapoda</taxon>
        <taxon>Insecta</taxon>
        <taxon>Pterygota</taxon>
        <taxon>Neoptera</taxon>
        <taxon>Endopterygota</taxon>
        <taxon>Diptera</taxon>
        <taxon>Nematocera</taxon>
        <taxon>Culicoidea</taxon>
        <taxon>Culicidae</taxon>
        <taxon>Anophelinae</taxon>
        <taxon>Anopheles</taxon>
        <taxon>culicifacies species complex</taxon>
    </lineage>
</organism>
<accession>A0A182MHW7</accession>
<reference evidence="1" key="2">
    <citation type="submission" date="2020-05" db="UniProtKB">
        <authorList>
            <consortium name="EnsemblMetazoa"/>
        </authorList>
    </citation>
    <scope>IDENTIFICATION</scope>
    <source>
        <strain evidence="1">A-37</strain>
    </source>
</reference>
<protein>
    <submittedName>
        <fullName evidence="1">Uncharacterized protein</fullName>
    </submittedName>
</protein>